<dbReference type="OrthoDB" id="1920951at2759"/>
<feature type="compositionally biased region" description="Basic residues" evidence="1">
    <location>
        <begin position="313"/>
        <end position="323"/>
    </location>
</feature>
<feature type="region of interest" description="Disordered" evidence="1">
    <location>
        <begin position="213"/>
        <end position="232"/>
    </location>
</feature>
<evidence type="ECO:0000256" key="2">
    <source>
        <dbReference type="SAM" id="Phobius"/>
    </source>
</evidence>
<protein>
    <submittedName>
        <fullName evidence="3">Histidinol phosphate aminotransferase 1</fullName>
    </submittedName>
</protein>
<name>A0A5A7QWW4_STRAF</name>
<sequence>MKTIDYLKHSNQLDNFNSKISAIALPLAMSTLKSECDGNFSESFFGSYSFVHDHKSCKGNSSSLDYLIPDTKWWLNHRYGFKTGLESQLVDEYFACAKNDGSICSDEFSEVLLPSFDSCDYGLTEQPMKSCSESDTHWVGLDKIRPWWHAVDKEDIASSHDNGSLSVEKVLDGCEICFGQLEERMEDKEKTKAYVSDGKRGLTECMLPESYKTFGSPEDSPHASEPDSPSTGLTRAQLLEALCHSQTRARVAEKSAQEACDEKDKIVNIFFQQASCLFAYRQWLRLLQLESLCLHLGRRPADPIKGTASSRKNGPRARRTKRAKPGCCVGKRAIAFAVGFALAGAGLLVGWTVGWLLPAL</sequence>
<keyword evidence="2" id="KW-0472">Membrane</keyword>
<dbReference type="PANTHER" id="PTHR33868:SF18">
    <property type="entry name" value="TRANSMEMBRANE PROTEIN"/>
    <property type="match status" value="1"/>
</dbReference>
<reference evidence="4" key="1">
    <citation type="journal article" date="2019" name="Curr. Biol.">
        <title>Genome Sequence of Striga asiatica Provides Insight into the Evolution of Plant Parasitism.</title>
        <authorList>
            <person name="Yoshida S."/>
            <person name="Kim S."/>
            <person name="Wafula E.K."/>
            <person name="Tanskanen J."/>
            <person name="Kim Y.M."/>
            <person name="Honaas L."/>
            <person name="Yang Z."/>
            <person name="Spallek T."/>
            <person name="Conn C.E."/>
            <person name="Ichihashi Y."/>
            <person name="Cheong K."/>
            <person name="Cui S."/>
            <person name="Der J.P."/>
            <person name="Gundlach H."/>
            <person name="Jiao Y."/>
            <person name="Hori C."/>
            <person name="Ishida J.K."/>
            <person name="Kasahara H."/>
            <person name="Kiba T."/>
            <person name="Kim M.S."/>
            <person name="Koo N."/>
            <person name="Laohavisit A."/>
            <person name="Lee Y.H."/>
            <person name="Lumba S."/>
            <person name="McCourt P."/>
            <person name="Mortimer J.C."/>
            <person name="Mutuku J.M."/>
            <person name="Nomura T."/>
            <person name="Sasaki-Sekimoto Y."/>
            <person name="Seto Y."/>
            <person name="Wang Y."/>
            <person name="Wakatake T."/>
            <person name="Sakakibara H."/>
            <person name="Demura T."/>
            <person name="Yamaguchi S."/>
            <person name="Yoneyama K."/>
            <person name="Manabe R.I."/>
            <person name="Nelson D.C."/>
            <person name="Schulman A.H."/>
            <person name="Timko M.P."/>
            <person name="dePamphilis C.W."/>
            <person name="Choi D."/>
            <person name="Shirasu K."/>
        </authorList>
    </citation>
    <scope>NUCLEOTIDE SEQUENCE [LARGE SCALE GENOMIC DNA]</scope>
    <source>
        <strain evidence="4">cv. UVA1</strain>
    </source>
</reference>
<dbReference type="AlphaFoldDB" id="A0A5A7QWW4"/>
<gene>
    <name evidence="3" type="ORF">STAS_27107</name>
</gene>
<dbReference type="GO" id="GO:0008483">
    <property type="term" value="F:transaminase activity"/>
    <property type="evidence" value="ECO:0007669"/>
    <property type="project" value="UniProtKB-KW"/>
</dbReference>
<keyword evidence="4" id="KW-1185">Reference proteome</keyword>
<proteinExistence type="predicted"/>
<comment type="caution">
    <text evidence="3">The sequence shown here is derived from an EMBL/GenBank/DDBJ whole genome shotgun (WGS) entry which is preliminary data.</text>
</comment>
<keyword evidence="3" id="KW-0032">Aminotransferase</keyword>
<evidence type="ECO:0000313" key="3">
    <source>
        <dbReference type="EMBL" id="GER49835.1"/>
    </source>
</evidence>
<feature type="transmembrane region" description="Helical" evidence="2">
    <location>
        <begin position="333"/>
        <end position="357"/>
    </location>
</feature>
<evidence type="ECO:0000256" key="1">
    <source>
        <dbReference type="SAM" id="MobiDB-lite"/>
    </source>
</evidence>
<evidence type="ECO:0000313" key="4">
    <source>
        <dbReference type="Proteomes" id="UP000325081"/>
    </source>
</evidence>
<keyword evidence="2" id="KW-1133">Transmembrane helix</keyword>
<feature type="region of interest" description="Disordered" evidence="1">
    <location>
        <begin position="304"/>
        <end position="323"/>
    </location>
</feature>
<organism evidence="3 4">
    <name type="scientific">Striga asiatica</name>
    <name type="common">Asiatic witchweed</name>
    <name type="synonym">Buchnera asiatica</name>
    <dbReference type="NCBI Taxonomy" id="4170"/>
    <lineage>
        <taxon>Eukaryota</taxon>
        <taxon>Viridiplantae</taxon>
        <taxon>Streptophyta</taxon>
        <taxon>Embryophyta</taxon>
        <taxon>Tracheophyta</taxon>
        <taxon>Spermatophyta</taxon>
        <taxon>Magnoliopsida</taxon>
        <taxon>eudicotyledons</taxon>
        <taxon>Gunneridae</taxon>
        <taxon>Pentapetalae</taxon>
        <taxon>asterids</taxon>
        <taxon>lamiids</taxon>
        <taxon>Lamiales</taxon>
        <taxon>Orobanchaceae</taxon>
        <taxon>Buchnereae</taxon>
        <taxon>Striga</taxon>
    </lineage>
</organism>
<dbReference type="Proteomes" id="UP000325081">
    <property type="component" value="Unassembled WGS sequence"/>
</dbReference>
<keyword evidence="2" id="KW-0812">Transmembrane</keyword>
<dbReference type="EMBL" id="BKCP01008848">
    <property type="protein sequence ID" value="GER49835.1"/>
    <property type="molecule type" value="Genomic_DNA"/>
</dbReference>
<accession>A0A5A7QWW4</accession>
<keyword evidence="3" id="KW-0808">Transferase</keyword>
<dbReference type="PANTHER" id="PTHR33868">
    <property type="entry name" value="EXPRESSED PROTEIN"/>
    <property type="match status" value="1"/>
</dbReference>